<feature type="compositionally biased region" description="Low complexity" evidence="1">
    <location>
        <begin position="1"/>
        <end position="10"/>
    </location>
</feature>
<protein>
    <submittedName>
        <fullName evidence="2">Uncharacterized protein</fullName>
    </submittedName>
</protein>
<accession>A0A0R3UL13</accession>
<evidence type="ECO:0000256" key="1">
    <source>
        <dbReference type="SAM" id="MobiDB-lite"/>
    </source>
</evidence>
<dbReference type="Proteomes" id="UP000267029">
    <property type="component" value="Unassembled WGS sequence"/>
</dbReference>
<feature type="region of interest" description="Disordered" evidence="1">
    <location>
        <begin position="1"/>
        <end position="44"/>
    </location>
</feature>
<dbReference type="EMBL" id="UXSR01005496">
    <property type="protein sequence ID" value="VDD82337.1"/>
    <property type="molecule type" value="Genomic_DNA"/>
</dbReference>
<dbReference type="OrthoDB" id="6284695at2759"/>
<reference evidence="2 3" key="1">
    <citation type="submission" date="2018-10" db="EMBL/GenBank/DDBJ databases">
        <authorList>
            <consortium name="Pathogen Informatics"/>
        </authorList>
    </citation>
    <scope>NUCLEOTIDE SEQUENCE [LARGE SCALE GENOMIC DNA]</scope>
</reference>
<evidence type="ECO:0000313" key="3">
    <source>
        <dbReference type="Proteomes" id="UP000267029"/>
    </source>
</evidence>
<sequence length="96" mass="10300">MSSKQSSSTLSPPPPLQQPQTQLPKPIAGTARLPSVSTRPPRISVTSTSNVFRSLSTIHRSTSVLPASLLDLDVASTAGLQVRPRKVYTILRVLIL</sequence>
<keyword evidence="3" id="KW-1185">Reference proteome</keyword>
<name>A0A0R3UL13_MESCO</name>
<organism evidence="2 3">
    <name type="scientific">Mesocestoides corti</name>
    <name type="common">Flatworm</name>
    <dbReference type="NCBI Taxonomy" id="53468"/>
    <lineage>
        <taxon>Eukaryota</taxon>
        <taxon>Metazoa</taxon>
        <taxon>Spiralia</taxon>
        <taxon>Lophotrochozoa</taxon>
        <taxon>Platyhelminthes</taxon>
        <taxon>Cestoda</taxon>
        <taxon>Eucestoda</taxon>
        <taxon>Cyclophyllidea</taxon>
        <taxon>Mesocestoididae</taxon>
        <taxon>Mesocestoides</taxon>
    </lineage>
</organism>
<proteinExistence type="predicted"/>
<dbReference type="AlphaFoldDB" id="A0A0R3UL13"/>
<gene>
    <name evidence="2" type="ORF">MCOS_LOCUS8340</name>
</gene>
<evidence type="ECO:0000313" key="2">
    <source>
        <dbReference type="EMBL" id="VDD82337.1"/>
    </source>
</evidence>